<dbReference type="Proteomes" id="UP000272942">
    <property type="component" value="Unassembled WGS sequence"/>
</dbReference>
<proteinExistence type="predicted"/>
<feature type="compositionally biased region" description="Basic and acidic residues" evidence="1">
    <location>
        <begin position="138"/>
        <end position="151"/>
    </location>
</feature>
<dbReference type="EMBL" id="UZAN01066370">
    <property type="protein sequence ID" value="VDP94156.1"/>
    <property type="molecule type" value="Genomic_DNA"/>
</dbReference>
<organism evidence="4">
    <name type="scientific">Echinostoma caproni</name>
    <dbReference type="NCBI Taxonomy" id="27848"/>
    <lineage>
        <taxon>Eukaryota</taxon>
        <taxon>Metazoa</taxon>
        <taxon>Spiralia</taxon>
        <taxon>Lophotrochozoa</taxon>
        <taxon>Platyhelminthes</taxon>
        <taxon>Trematoda</taxon>
        <taxon>Digenea</taxon>
        <taxon>Plagiorchiida</taxon>
        <taxon>Echinostomata</taxon>
        <taxon>Echinostomatoidea</taxon>
        <taxon>Echinostomatidae</taxon>
        <taxon>Echinostoma</taxon>
    </lineage>
</organism>
<accession>A0A183BCE6</accession>
<evidence type="ECO:0000313" key="4">
    <source>
        <dbReference type="WBParaSite" id="ECPE_0001692401-mRNA-1"/>
    </source>
</evidence>
<name>A0A183BCE6_9TREM</name>
<keyword evidence="3" id="KW-1185">Reference proteome</keyword>
<evidence type="ECO:0000313" key="3">
    <source>
        <dbReference type="Proteomes" id="UP000272942"/>
    </source>
</evidence>
<evidence type="ECO:0000313" key="2">
    <source>
        <dbReference type="EMBL" id="VDP94156.1"/>
    </source>
</evidence>
<feature type="region of interest" description="Disordered" evidence="1">
    <location>
        <begin position="134"/>
        <end position="170"/>
    </location>
</feature>
<dbReference type="AlphaFoldDB" id="A0A183BCE6"/>
<evidence type="ECO:0000256" key="1">
    <source>
        <dbReference type="SAM" id="MobiDB-lite"/>
    </source>
</evidence>
<dbReference type="WBParaSite" id="ECPE_0001692401-mRNA-1">
    <property type="protein sequence ID" value="ECPE_0001692401-mRNA-1"/>
    <property type="gene ID" value="ECPE_0001692401"/>
</dbReference>
<gene>
    <name evidence="2" type="ORF">ECPE_LOCUS16882</name>
</gene>
<reference evidence="4" key="1">
    <citation type="submission" date="2016-06" db="UniProtKB">
        <authorList>
            <consortium name="WormBaseParasite"/>
        </authorList>
    </citation>
    <scope>IDENTIFICATION</scope>
</reference>
<protein>
    <submittedName>
        <fullName evidence="2 4">Uncharacterized protein</fullName>
    </submittedName>
</protein>
<reference evidence="2 3" key="2">
    <citation type="submission" date="2018-11" db="EMBL/GenBank/DDBJ databases">
        <authorList>
            <consortium name="Pathogen Informatics"/>
        </authorList>
    </citation>
    <scope>NUCLEOTIDE SEQUENCE [LARGE SCALE GENOMIC DNA]</scope>
    <source>
        <strain evidence="2 3">Egypt</strain>
    </source>
</reference>
<sequence length="250" mass="29810">MTNQLLKEKRYRRYVHPNSTFFNTYPRIIWTGCGKTEIKPLDEYGISHDVSYSLNRRKRWKLEKEIPQYLQSASPEKDSNNTSILFVKLDPLHAPKSLQCQIFNGNGTGPLTVYRRGADAKSILSQYKCDAGEDKEEENARQSKSNQERNRTRQRRNVTTGRSNRNHQRAVSKSGDWMCIIVEPKACVDKRFYYRMFPRWWDTAFITDLIKERQREKRILKHQKYWQYALWEEVWKDFTPDQLDADDDEG</sequence>